<dbReference type="Proteomes" id="UP000256877">
    <property type="component" value="Unassembled WGS sequence"/>
</dbReference>
<feature type="transmembrane region" description="Helical" evidence="1">
    <location>
        <begin position="26"/>
        <end position="47"/>
    </location>
</feature>
<gene>
    <name evidence="3" type="ORF">CGL51_07710</name>
    <name evidence="4" type="ORF">CGL52_10095</name>
    <name evidence="2" type="ORF">HA333_10385</name>
</gene>
<evidence type="ECO:0000256" key="1">
    <source>
        <dbReference type="SAM" id="Phobius"/>
    </source>
</evidence>
<dbReference type="AlphaFoldDB" id="A0A371R0Y2"/>
<evidence type="ECO:0000313" key="6">
    <source>
        <dbReference type="Proteomes" id="UP000257123"/>
    </source>
</evidence>
<dbReference type="EMBL" id="NMUE01000022">
    <property type="protein sequence ID" value="RFA95478.1"/>
    <property type="molecule type" value="Genomic_DNA"/>
</dbReference>
<protein>
    <submittedName>
        <fullName evidence="4">Uncharacterized protein</fullName>
    </submittedName>
</protein>
<evidence type="ECO:0000313" key="2">
    <source>
        <dbReference type="EMBL" id="HII47817.1"/>
    </source>
</evidence>
<reference evidence="5 6" key="1">
    <citation type="submission" date="2017-07" db="EMBL/GenBank/DDBJ databases">
        <title>Draft genome sequence of aerobic hyperthermophilic archaea, Pyrobaculum aerophilum YKB31 and YKB32.</title>
        <authorList>
            <person name="Mochizuki T."/>
            <person name="Berliner A.J."/>
            <person name="Yoshida-Takashima Y."/>
            <person name="Takaki Y."/>
            <person name="Nunoura T."/>
            <person name="Takai K."/>
        </authorList>
    </citation>
    <scope>NUCLEOTIDE SEQUENCE [LARGE SCALE GENOMIC DNA]</scope>
    <source>
        <strain evidence="3 6">YKB31</strain>
        <strain evidence="4 5">YKB32</strain>
    </source>
</reference>
<dbReference type="EMBL" id="NMUF01000031">
    <property type="protein sequence ID" value="RFA97131.1"/>
    <property type="molecule type" value="Genomic_DNA"/>
</dbReference>
<evidence type="ECO:0000313" key="5">
    <source>
        <dbReference type="Proteomes" id="UP000256877"/>
    </source>
</evidence>
<reference evidence="2" key="2">
    <citation type="journal article" date="2020" name="bioRxiv">
        <title>A rank-normalized archaeal taxonomy based on genome phylogeny resolves widespread incomplete and uneven classifications.</title>
        <authorList>
            <person name="Rinke C."/>
            <person name="Chuvochina M."/>
            <person name="Mussig A.J."/>
            <person name="Chaumeil P.-A."/>
            <person name="Waite D.W."/>
            <person name="Whitman W.B."/>
            <person name="Parks D.H."/>
            <person name="Hugenholtz P."/>
        </authorList>
    </citation>
    <scope>NUCLEOTIDE SEQUENCE</scope>
    <source>
        <strain evidence="2">UBA8839</strain>
    </source>
</reference>
<name>A0A371R0Y2_9CREN</name>
<keyword evidence="1" id="KW-1133">Transmembrane helix</keyword>
<feature type="transmembrane region" description="Helical" evidence="1">
    <location>
        <begin position="82"/>
        <end position="112"/>
    </location>
</feature>
<dbReference type="EMBL" id="DUJP01000033">
    <property type="protein sequence ID" value="HII47817.1"/>
    <property type="molecule type" value="Genomic_DNA"/>
</dbReference>
<dbReference type="OMA" id="FYHAVMY"/>
<comment type="caution">
    <text evidence="4">The sequence shown here is derived from an EMBL/GenBank/DDBJ whole genome shotgun (WGS) entry which is preliminary data.</text>
</comment>
<keyword evidence="1" id="KW-0472">Membrane</keyword>
<accession>A0A371R0Y2</accession>
<evidence type="ECO:0000313" key="3">
    <source>
        <dbReference type="EMBL" id="RFA95478.1"/>
    </source>
</evidence>
<evidence type="ECO:0000313" key="4">
    <source>
        <dbReference type="EMBL" id="RFA97131.1"/>
    </source>
</evidence>
<dbReference type="Proteomes" id="UP000651120">
    <property type="component" value="Unassembled WGS sequence"/>
</dbReference>
<dbReference type="Proteomes" id="UP000257123">
    <property type="component" value="Unassembled WGS sequence"/>
</dbReference>
<dbReference type="GeneID" id="1466187"/>
<feature type="transmembrane region" description="Helical" evidence="1">
    <location>
        <begin position="53"/>
        <end position="70"/>
    </location>
</feature>
<feature type="transmembrane region" description="Helical" evidence="1">
    <location>
        <begin position="132"/>
        <end position="158"/>
    </location>
</feature>
<dbReference type="RefSeq" id="WP_011009520.1">
    <property type="nucleotide sequence ID" value="NZ_DAIOPL010000017.1"/>
</dbReference>
<organism evidence="4 5">
    <name type="scientific">Pyrobaculum aerophilum</name>
    <dbReference type="NCBI Taxonomy" id="13773"/>
    <lineage>
        <taxon>Archaea</taxon>
        <taxon>Thermoproteota</taxon>
        <taxon>Thermoprotei</taxon>
        <taxon>Thermoproteales</taxon>
        <taxon>Thermoproteaceae</taxon>
        <taxon>Pyrobaculum</taxon>
    </lineage>
</organism>
<feature type="transmembrane region" description="Helical" evidence="1">
    <location>
        <begin position="170"/>
        <end position="195"/>
    </location>
</feature>
<feature type="transmembrane region" description="Helical" evidence="1">
    <location>
        <begin position="237"/>
        <end position="258"/>
    </location>
</feature>
<keyword evidence="1" id="KW-0812">Transmembrane</keyword>
<dbReference type="OrthoDB" id="28938at2157"/>
<proteinExistence type="predicted"/>
<feature type="transmembrane region" description="Helical" evidence="1">
    <location>
        <begin position="270"/>
        <end position="301"/>
    </location>
</feature>
<sequence length="314" mass="34210">MWLRIGHSEPRRFYNAVIWVIRASQLALYLSAVLFATGVLAASFGLITWHLQLMTSALVSFYFSVMYLQLPGFINAAPSVKATLLVTSAFLISAAQILPYPLLPLALVYIVLHLKALRGAPNYYPNWITVSGALTAAVAATPYEIIASFPLASVLTLMYRIDSSRGRKKFTVWGAGSIAAAHGAGFLLIKLGYFWGVALPLVVTSLAAPPKVRDVYGAGVVLGRVAMALGWLHHHFLYMGFAVVMAVLCVPYFLPSVVYRRVPKFSWENLAIALAAAALRLAGYIEIAAISVLALIAYVAYKILREEKVPLKPP</sequence>